<keyword evidence="7 11" id="KW-0521">NADP</keyword>
<evidence type="ECO:0000256" key="10">
    <source>
        <dbReference type="ARBA" id="ARBA00048793"/>
    </source>
</evidence>
<gene>
    <name evidence="14" type="ORF">P9B03_13240</name>
</gene>
<evidence type="ECO:0000256" key="5">
    <source>
        <dbReference type="ARBA" id="ARBA00019465"/>
    </source>
</evidence>
<protein>
    <recommendedName>
        <fullName evidence="5 11">2-dehydropantoate 2-reductase</fullName>
        <ecNumber evidence="4 11">1.1.1.169</ecNumber>
    </recommendedName>
    <alternativeName>
        <fullName evidence="9 11">Ketopantoate reductase</fullName>
    </alternativeName>
</protein>
<dbReference type="NCBIfam" id="TIGR00745">
    <property type="entry name" value="apbA_panE"/>
    <property type="match status" value="1"/>
</dbReference>
<dbReference type="SUPFAM" id="SSF48179">
    <property type="entry name" value="6-phosphogluconate dehydrogenase C-terminal domain-like"/>
    <property type="match status" value="1"/>
</dbReference>
<name>A0AAW9NWN0_9BACL</name>
<dbReference type="InterPro" id="IPR003710">
    <property type="entry name" value="ApbA"/>
</dbReference>
<evidence type="ECO:0000256" key="7">
    <source>
        <dbReference type="ARBA" id="ARBA00022857"/>
    </source>
</evidence>
<evidence type="ECO:0000256" key="1">
    <source>
        <dbReference type="ARBA" id="ARBA00002919"/>
    </source>
</evidence>
<evidence type="ECO:0000259" key="12">
    <source>
        <dbReference type="Pfam" id="PF02558"/>
    </source>
</evidence>
<dbReference type="InterPro" id="IPR013752">
    <property type="entry name" value="KPA_reductase"/>
</dbReference>
<dbReference type="InterPro" id="IPR050838">
    <property type="entry name" value="Ketopantoate_reductase"/>
</dbReference>
<proteinExistence type="inferred from homology"/>
<evidence type="ECO:0000256" key="2">
    <source>
        <dbReference type="ARBA" id="ARBA00004994"/>
    </source>
</evidence>
<dbReference type="PANTHER" id="PTHR43765">
    <property type="entry name" value="2-DEHYDROPANTOATE 2-REDUCTASE-RELATED"/>
    <property type="match status" value="1"/>
</dbReference>
<dbReference type="AlphaFoldDB" id="A0AAW9NWN0"/>
<dbReference type="InterPro" id="IPR013328">
    <property type="entry name" value="6PGD_dom2"/>
</dbReference>
<dbReference type="EMBL" id="JARSFG010000017">
    <property type="protein sequence ID" value="MEC1179456.1"/>
    <property type="molecule type" value="Genomic_DNA"/>
</dbReference>
<evidence type="ECO:0000313" key="14">
    <source>
        <dbReference type="EMBL" id="MEC1179456.1"/>
    </source>
</evidence>
<evidence type="ECO:0000259" key="13">
    <source>
        <dbReference type="Pfam" id="PF08546"/>
    </source>
</evidence>
<dbReference type="Gene3D" id="3.40.50.720">
    <property type="entry name" value="NAD(P)-binding Rossmann-like Domain"/>
    <property type="match status" value="1"/>
</dbReference>
<keyword evidence="15" id="KW-1185">Reference proteome</keyword>
<dbReference type="SUPFAM" id="SSF51735">
    <property type="entry name" value="NAD(P)-binding Rossmann-fold domains"/>
    <property type="match status" value="1"/>
</dbReference>
<dbReference type="GO" id="GO:0015940">
    <property type="term" value="P:pantothenate biosynthetic process"/>
    <property type="evidence" value="ECO:0007669"/>
    <property type="project" value="UniProtKB-KW"/>
</dbReference>
<dbReference type="RefSeq" id="WP_326123936.1">
    <property type="nucleotide sequence ID" value="NZ_JARSFG010000017.1"/>
</dbReference>
<comment type="catalytic activity">
    <reaction evidence="10 11">
        <text>(R)-pantoate + NADP(+) = 2-dehydropantoate + NADPH + H(+)</text>
        <dbReference type="Rhea" id="RHEA:16233"/>
        <dbReference type="ChEBI" id="CHEBI:11561"/>
        <dbReference type="ChEBI" id="CHEBI:15378"/>
        <dbReference type="ChEBI" id="CHEBI:15980"/>
        <dbReference type="ChEBI" id="CHEBI:57783"/>
        <dbReference type="ChEBI" id="CHEBI:58349"/>
        <dbReference type="EC" id="1.1.1.169"/>
    </reaction>
</comment>
<dbReference type="GO" id="GO:0008677">
    <property type="term" value="F:2-dehydropantoate 2-reductase activity"/>
    <property type="evidence" value="ECO:0007669"/>
    <property type="project" value="UniProtKB-EC"/>
</dbReference>
<sequence length="301" mass="33873">MEHVYVIGAGAVGLLMASFLSEANYPVTMVTRREAQAEEIRAHGITRFNIDEQQQTFCVAAITEQQLRIEEEAIVIVATKYDALQILLPTLEGLSDVPLLFMQNGLLHYEQALALKHQHITFGSAQFGAEKVNETTVYHRGIGVLKLAIERGNTDIIKVFQAASKEEFFIEQQQDAEQMLLEKALLNCFVNPLTALLQVKNGQLIDNTHAYHLLQQLYRELMQAFPQMEQKFPFQAVYQLCERTAENTSSMLADRQAGRKSEIETIVGAIIKKVRKKGADVPTLGVLYYLLLAIEESGEKM</sequence>
<dbReference type="Pfam" id="PF08546">
    <property type="entry name" value="ApbA_C"/>
    <property type="match status" value="1"/>
</dbReference>
<evidence type="ECO:0000313" key="15">
    <source>
        <dbReference type="Proteomes" id="UP001344888"/>
    </source>
</evidence>
<dbReference type="PANTHER" id="PTHR43765:SF2">
    <property type="entry name" value="2-DEHYDROPANTOATE 2-REDUCTASE"/>
    <property type="match status" value="1"/>
</dbReference>
<comment type="similarity">
    <text evidence="3 11">Belongs to the ketopantoate reductase family.</text>
</comment>
<dbReference type="Gene3D" id="1.10.1040.10">
    <property type="entry name" value="N-(1-d-carboxylethyl)-l-norvaline Dehydrogenase, domain 2"/>
    <property type="match status" value="1"/>
</dbReference>
<dbReference type="GO" id="GO:0050661">
    <property type="term" value="F:NADP binding"/>
    <property type="evidence" value="ECO:0007669"/>
    <property type="project" value="TreeGrafter"/>
</dbReference>
<dbReference type="GO" id="GO:0005737">
    <property type="term" value="C:cytoplasm"/>
    <property type="evidence" value="ECO:0007669"/>
    <property type="project" value="TreeGrafter"/>
</dbReference>
<comment type="caution">
    <text evidence="14">The sequence shown here is derived from an EMBL/GenBank/DDBJ whole genome shotgun (WGS) entry which is preliminary data.</text>
</comment>
<organism evidence="14 15">
    <name type="scientific">Metasolibacillus meyeri</name>
    <dbReference type="NCBI Taxonomy" id="1071052"/>
    <lineage>
        <taxon>Bacteria</taxon>
        <taxon>Bacillati</taxon>
        <taxon>Bacillota</taxon>
        <taxon>Bacilli</taxon>
        <taxon>Bacillales</taxon>
        <taxon>Caryophanaceae</taxon>
        <taxon>Metasolibacillus</taxon>
    </lineage>
</organism>
<comment type="pathway">
    <text evidence="2 11">Cofactor biosynthesis; (R)-pantothenate biosynthesis; (R)-pantoate from 3-methyl-2-oxobutanoate: step 2/2.</text>
</comment>
<evidence type="ECO:0000256" key="9">
    <source>
        <dbReference type="ARBA" id="ARBA00032024"/>
    </source>
</evidence>
<reference evidence="14 15" key="1">
    <citation type="submission" date="2023-03" db="EMBL/GenBank/DDBJ databases">
        <title>Bacillus Genome Sequencing.</title>
        <authorList>
            <person name="Dunlap C."/>
        </authorList>
    </citation>
    <scope>NUCLEOTIDE SEQUENCE [LARGE SCALE GENOMIC DNA]</scope>
    <source>
        <strain evidence="14 15">B-59205</strain>
    </source>
</reference>
<dbReference type="Pfam" id="PF02558">
    <property type="entry name" value="ApbA"/>
    <property type="match status" value="1"/>
</dbReference>
<accession>A0AAW9NWN0</accession>
<comment type="function">
    <text evidence="1 11">Catalyzes the NADPH-dependent reduction of ketopantoate into pantoic acid.</text>
</comment>
<evidence type="ECO:0000256" key="11">
    <source>
        <dbReference type="RuleBase" id="RU362068"/>
    </source>
</evidence>
<feature type="domain" description="Ketopantoate reductase C-terminal" evidence="13">
    <location>
        <begin position="176"/>
        <end position="295"/>
    </location>
</feature>
<dbReference type="InterPro" id="IPR013332">
    <property type="entry name" value="KPR_N"/>
</dbReference>
<dbReference type="InterPro" id="IPR008927">
    <property type="entry name" value="6-PGluconate_DH-like_C_sf"/>
</dbReference>
<dbReference type="Proteomes" id="UP001344888">
    <property type="component" value="Unassembled WGS sequence"/>
</dbReference>
<evidence type="ECO:0000256" key="8">
    <source>
        <dbReference type="ARBA" id="ARBA00023002"/>
    </source>
</evidence>
<feature type="domain" description="Ketopantoate reductase N-terminal" evidence="12">
    <location>
        <begin position="4"/>
        <end position="147"/>
    </location>
</feature>
<evidence type="ECO:0000256" key="6">
    <source>
        <dbReference type="ARBA" id="ARBA00022655"/>
    </source>
</evidence>
<keyword evidence="8 11" id="KW-0560">Oxidoreductase</keyword>
<keyword evidence="6 11" id="KW-0566">Pantothenate biosynthesis</keyword>
<dbReference type="InterPro" id="IPR036291">
    <property type="entry name" value="NAD(P)-bd_dom_sf"/>
</dbReference>
<evidence type="ECO:0000256" key="3">
    <source>
        <dbReference type="ARBA" id="ARBA00007870"/>
    </source>
</evidence>
<dbReference type="EC" id="1.1.1.169" evidence="4 11"/>
<evidence type="ECO:0000256" key="4">
    <source>
        <dbReference type="ARBA" id="ARBA00013014"/>
    </source>
</evidence>